<dbReference type="Proteomes" id="UP000309016">
    <property type="component" value="Chromosome"/>
</dbReference>
<evidence type="ECO:0000313" key="1">
    <source>
        <dbReference type="EMBL" id="QCY70563.1"/>
    </source>
</evidence>
<gene>
    <name evidence="1" type="ORF">FHG64_14790</name>
</gene>
<accession>A0A5B7X7G0</accession>
<proteinExistence type="predicted"/>
<dbReference type="KEGG" id="afla:FHG64_14790"/>
<keyword evidence="2" id="KW-1185">Reference proteome</keyword>
<dbReference type="RefSeq" id="WP_139067132.1">
    <property type="nucleotide sequence ID" value="NZ_CP040812.1"/>
</dbReference>
<evidence type="ECO:0008006" key="3">
    <source>
        <dbReference type="Google" id="ProtNLM"/>
    </source>
</evidence>
<evidence type="ECO:0000313" key="2">
    <source>
        <dbReference type="Proteomes" id="UP000309016"/>
    </source>
</evidence>
<dbReference type="EMBL" id="CP040812">
    <property type="protein sequence ID" value="QCY70563.1"/>
    <property type="molecule type" value="Genomic_DNA"/>
</dbReference>
<protein>
    <recommendedName>
        <fullName evidence="3">Glycosyl transferase</fullName>
    </recommendedName>
</protein>
<name>A0A5B7X7G0_9FLAO</name>
<organism evidence="1 2">
    <name type="scientific">Antarcticibacterium flavum</name>
    <dbReference type="NCBI Taxonomy" id="2058175"/>
    <lineage>
        <taxon>Bacteria</taxon>
        <taxon>Pseudomonadati</taxon>
        <taxon>Bacteroidota</taxon>
        <taxon>Flavobacteriia</taxon>
        <taxon>Flavobacteriales</taxon>
        <taxon>Flavobacteriaceae</taxon>
        <taxon>Antarcticibacterium</taxon>
    </lineage>
</organism>
<reference evidence="1 2" key="1">
    <citation type="submission" date="2019-06" db="EMBL/GenBank/DDBJ databases">
        <title>Complete genome sequence of Antarcticibacterium flavum KCTC 52984T from an Antarctic marine sediment.</title>
        <authorList>
            <person name="Lee Y.M."/>
            <person name="Shin S.C."/>
        </authorList>
    </citation>
    <scope>NUCLEOTIDE SEQUENCE [LARGE SCALE GENOMIC DNA]</scope>
    <source>
        <strain evidence="1 2">KCTC 52984</strain>
    </source>
</reference>
<dbReference type="AlphaFoldDB" id="A0A5B7X7G0"/>
<sequence>MKLAAHITFFHSPERLPYLLKVIEELLKIDENIDIYIYTNKRFTISSKENMHYKIFNYRKFKFARFLKNSLVDKLGIKWLVHPFYLAWENRRFIEELVDEYDVQLYLEDDIEFKKENFDYWLKYKELALKNDFNLGFLRIEKDKNNRSLLTDVNWPLKDLIELEEQKFLINDLNPYCGFWIYDRKELKDFTKSPEWQFNFTGYGVRAKAAVGWHGVNMNRYKSTIIPLVQSNGTLSTHPGSSVHHLPNNYIGKGRYCTLEFPLKLPAV</sequence>
<dbReference type="OrthoDB" id="1432360at2"/>